<organism evidence="1 2">
    <name type="scientific">Methanimicrococcus hacksteinii</name>
    <dbReference type="NCBI Taxonomy" id="3028293"/>
    <lineage>
        <taxon>Archaea</taxon>
        <taxon>Methanobacteriati</taxon>
        <taxon>Methanobacteriota</taxon>
        <taxon>Stenosarchaea group</taxon>
        <taxon>Methanomicrobia</taxon>
        <taxon>Methanosarcinales</taxon>
        <taxon>Methanosarcinaceae</taxon>
        <taxon>Methanimicrococcus</taxon>
    </lineage>
</organism>
<dbReference type="Pfam" id="PF09393">
    <property type="entry name" value="DUF2001"/>
    <property type="match status" value="1"/>
</dbReference>
<evidence type="ECO:0000313" key="1">
    <source>
        <dbReference type="EMBL" id="MDV0446031.1"/>
    </source>
</evidence>
<dbReference type="InterPro" id="IPR038628">
    <property type="entry name" value="XkdM-like_sf"/>
</dbReference>
<dbReference type="SUPFAM" id="SSF69279">
    <property type="entry name" value="Phage tail proteins"/>
    <property type="match status" value="1"/>
</dbReference>
<reference evidence="1 2" key="1">
    <citation type="submission" date="2023-06" db="EMBL/GenBank/DDBJ databases">
        <title>Genome sequence of Methanimicrococcus sp. At1.</title>
        <authorList>
            <person name="Protasov E."/>
            <person name="Platt K."/>
            <person name="Poehlein A."/>
            <person name="Daniel R."/>
            <person name="Brune A."/>
        </authorList>
    </citation>
    <scope>NUCLEOTIDE SEQUENCE [LARGE SCALE GENOMIC DNA]</scope>
    <source>
        <strain evidence="1 2">At1</strain>
    </source>
</reference>
<accession>A0ABU3VS85</accession>
<dbReference type="Gene3D" id="2.30.110.40">
    <property type="entry name" value="Phage tail tube protein"/>
    <property type="match status" value="1"/>
</dbReference>
<dbReference type="InterPro" id="IPR018989">
    <property type="entry name" value="DUF2001"/>
</dbReference>
<evidence type="ECO:0000313" key="2">
    <source>
        <dbReference type="Proteomes" id="UP001272052"/>
    </source>
</evidence>
<comment type="caution">
    <text evidence="1">The sequence shown here is derived from an EMBL/GenBank/DDBJ whole genome shotgun (WGS) entry which is preliminary data.</text>
</comment>
<dbReference type="RefSeq" id="WP_318786469.1">
    <property type="nucleotide sequence ID" value="NZ_JAWDKC010000030.1"/>
</dbReference>
<sequence>MEIFGTNGKIYCTANKHHVIAGELINLRAETYERFVQINVIGQKKPAYKSIGFDCSGVITFEYNQSYLSGKIEDKIQNYFEIEIDDELSGERYILRNVIFDTINLLSLLQKNIEFTFDDYEIV</sequence>
<dbReference type="EMBL" id="JAWDKC010000030">
    <property type="protein sequence ID" value="MDV0446031.1"/>
    <property type="molecule type" value="Genomic_DNA"/>
</dbReference>
<keyword evidence="2" id="KW-1185">Reference proteome</keyword>
<dbReference type="Proteomes" id="UP001272052">
    <property type="component" value="Unassembled WGS sequence"/>
</dbReference>
<name>A0ABU3VS85_9EURY</name>
<proteinExistence type="predicted"/>
<gene>
    <name evidence="1" type="ORF">MmiAt1_16410</name>
</gene>
<protein>
    <submittedName>
        <fullName evidence="1">Uncharacterized protein</fullName>
    </submittedName>
</protein>